<dbReference type="Proteomes" id="UP000516424">
    <property type="component" value="Chromosome"/>
</dbReference>
<dbReference type="EMBL" id="AP023410">
    <property type="protein sequence ID" value="BCK74919.1"/>
    <property type="molecule type" value="Genomic_DNA"/>
</dbReference>
<dbReference type="InterPro" id="IPR018721">
    <property type="entry name" value="DUF2252"/>
</dbReference>
<protein>
    <recommendedName>
        <fullName evidence="3">DUF2252 domain-containing protein</fullName>
    </recommendedName>
</protein>
<name>A0AB33ICL3_ACEAC</name>
<keyword evidence="2" id="KW-1185">Reference proteome</keyword>
<accession>A0AB33ICL3</accession>
<evidence type="ECO:0000313" key="1">
    <source>
        <dbReference type="EMBL" id="BCK74919.1"/>
    </source>
</evidence>
<organism evidence="1 2">
    <name type="scientific">Acetobacter aceti NBRC 14818</name>
    <dbReference type="NCBI Taxonomy" id="887700"/>
    <lineage>
        <taxon>Bacteria</taxon>
        <taxon>Pseudomonadati</taxon>
        <taxon>Pseudomonadota</taxon>
        <taxon>Alphaproteobacteria</taxon>
        <taxon>Acetobacterales</taxon>
        <taxon>Acetobacteraceae</taxon>
        <taxon>Acetobacter</taxon>
        <taxon>Acetobacter subgen. Acetobacter</taxon>
    </lineage>
</organism>
<evidence type="ECO:0000313" key="2">
    <source>
        <dbReference type="Proteomes" id="UP000516424"/>
    </source>
</evidence>
<reference evidence="1 2" key="1">
    <citation type="journal article" date="2011" name="Microbiology">
        <title>Transcriptome response to different carbon sources in Acetobacter aceti.</title>
        <authorList>
            <person name="Sakurai K."/>
            <person name="Arai H."/>
            <person name="Ishii M."/>
            <person name="Igarashi Y."/>
        </authorList>
    </citation>
    <scope>NUCLEOTIDE SEQUENCE [LARGE SCALE GENOMIC DNA]</scope>
    <source>
        <strain evidence="1 2">NBRC 14818</strain>
    </source>
</reference>
<sequence>MRHNSLMTTAPISAAAAPSPLLSRKERHKKGQALRQLVSRSSHAEWSPARNRSDPLALLTQQNTHRITSLIPVRYERMRASPFAFLRGAAIVMAADLAGTPTSGLTVQACGDCHLANFGSYASPEGIPVFDINDFDETFRAPFEWDIKRLGTSFVLAGLETGLSSHRAHALAEIMAQTYSTEMRRLSQLSPLQVWLNRIDLKNAIAHFEDAKTRRATETLLKTRLDSIKTGFGLIADDRNAPSLHEKPPLVMRLPDQDDATRQAFARYVATQPPERLALLKHYALRDVIFKVVGVGSVGTFCAIGLFTTADNEPLLLQIKESQESVLAPYAGPAVHIHNQGERVVTGQRIMQAVSDSFLGWTHSIGDDGELSEDDAHLPENESRRQFYVRRVKDTRLAAIGADFAQEGLKDYAKLCARALARAHARSGDPVTISAYLGKGASFSAAIAAFSVAYAAQTKKDWKNFVAVTTSKPASSAKASS</sequence>
<dbReference type="AlphaFoldDB" id="A0AB33ICL3"/>
<proteinExistence type="predicted"/>
<dbReference type="PANTHER" id="PTHR39441:SF1">
    <property type="entry name" value="DUF2252 DOMAIN-CONTAINING PROTEIN"/>
    <property type="match status" value="1"/>
</dbReference>
<dbReference type="PANTHER" id="PTHR39441">
    <property type="entry name" value="DUF2252 DOMAIN-CONTAINING PROTEIN"/>
    <property type="match status" value="1"/>
</dbReference>
<gene>
    <name evidence="1" type="ORF">EMQ_0525</name>
</gene>
<evidence type="ECO:0008006" key="3">
    <source>
        <dbReference type="Google" id="ProtNLM"/>
    </source>
</evidence>
<dbReference type="Pfam" id="PF10009">
    <property type="entry name" value="DUF2252"/>
    <property type="match status" value="1"/>
</dbReference>